<name>A0A4P8IIF4_9FIRM</name>
<dbReference type="PIRSF" id="PIRSF033736">
    <property type="entry name" value="UCP033763"/>
    <property type="match status" value="1"/>
</dbReference>
<proteinExistence type="predicted"/>
<keyword evidence="2" id="KW-1185">Reference proteome</keyword>
<dbReference type="InterPro" id="IPR018988">
    <property type="entry name" value="DUF2000"/>
</dbReference>
<dbReference type="Proteomes" id="UP000298653">
    <property type="component" value="Chromosome"/>
</dbReference>
<organism evidence="1 2">
    <name type="scientific">Anaerostipes rhamnosivorans</name>
    <dbReference type="NCBI Taxonomy" id="1229621"/>
    <lineage>
        <taxon>Bacteria</taxon>
        <taxon>Bacillati</taxon>
        <taxon>Bacillota</taxon>
        <taxon>Clostridia</taxon>
        <taxon>Lachnospirales</taxon>
        <taxon>Lachnospiraceae</taxon>
        <taxon>Anaerostipes</taxon>
    </lineage>
</organism>
<dbReference type="AlphaFoldDB" id="A0A4P8IIF4"/>
<evidence type="ECO:0000313" key="2">
    <source>
        <dbReference type="Proteomes" id="UP000298653"/>
    </source>
</evidence>
<dbReference type="Gene3D" id="3.40.1490.10">
    <property type="entry name" value="Bit1"/>
    <property type="match status" value="1"/>
</dbReference>
<evidence type="ECO:0008006" key="3">
    <source>
        <dbReference type="Google" id="ProtNLM"/>
    </source>
</evidence>
<protein>
    <recommendedName>
        <fullName evidence="3">DUF2000 domain-containing protein</fullName>
    </recommendedName>
</protein>
<evidence type="ECO:0000313" key="1">
    <source>
        <dbReference type="EMBL" id="QCP35694.1"/>
    </source>
</evidence>
<dbReference type="SUPFAM" id="SSF102462">
    <property type="entry name" value="Peptidyl-tRNA hydrolase II"/>
    <property type="match status" value="1"/>
</dbReference>
<dbReference type="InterPro" id="IPR017021">
    <property type="entry name" value="UCP033763"/>
</dbReference>
<dbReference type="EMBL" id="CP040058">
    <property type="protein sequence ID" value="QCP35694.1"/>
    <property type="molecule type" value="Genomic_DNA"/>
</dbReference>
<dbReference type="RefSeq" id="WP_137329022.1">
    <property type="nucleotide sequence ID" value="NZ_CP040058.1"/>
</dbReference>
<gene>
    <name evidence="1" type="ORF">AR1Y2_2240</name>
</gene>
<accession>A0A4P8IIF4</accession>
<dbReference type="OrthoDB" id="1045582at2"/>
<dbReference type="KEGG" id="arf:AR1Y2_2240"/>
<dbReference type="Pfam" id="PF09391">
    <property type="entry name" value="DUF2000"/>
    <property type="match status" value="1"/>
</dbReference>
<sequence length="140" mass="15356">MKMEKEKCAVVIDEALPAGIAVNAGVILGMTMGKHMPEAIGADVMDGDGNEHRGIITFPVPVLKAGQEVLKQLRHKLNQPEFKELLVTDFSDLAQGCMIYSEFMEKMSETPEEQLNYLGIAVCGPKKMVNKLTGNLPLLR</sequence>
<dbReference type="InterPro" id="IPR023476">
    <property type="entry name" value="Pep_tRNA_hydro_II_dom_sf"/>
</dbReference>
<reference evidence="1 2" key="1">
    <citation type="submission" date="2019-05" db="EMBL/GenBank/DDBJ databases">
        <title>Complete genome sequencing of Anaerostipes rhamnosivorans.</title>
        <authorList>
            <person name="Bui T.P.N."/>
            <person name="de Vos W.M."/>
        </authorList>
    </citation>
    <scope>NUCLEOTIDE SEQUENCE [LARGE SCALE GENOMIC DNA]</scope>
    <source>
        <strain evidence="1 2">1y2</strain>
    </source>
</reference>